<dbReference type="Pfam" id="PF13516">
    <property type="entry name" value="LRR_6"/>
    <property type="match status" value="3"/>
</dbReference>
<organism evidence="7 9">
    <name type="scientific">Didymodactylos carnosus</name>
    <dbReference type="NCBI Taxonomy" id="1234261"/>
    <lineage>
        <taxon>Eukaryota</taxon>
        <taxon>Metazoa</taxon>
        <taxon>Spiralia</taxon>
        <taxon>Gnathifera</taxon>
        <taxon>Rotifera</taxon>
        <taxon>Eurotatoria</taxon>
        <taxon>Bdelloidea</taxon>
        <taxon>Philodinida</taxon>
        <taxon>Philodinidae</taxon>
        <taxon>Didymodactylos</taxon>
    </lineage>
</organism>
<dbReference type="GO" id="GO:0005829">
    <property type="term" value="C:cytosol"/>
    <property type="evidence" value="ECO:0007669"/>
    <property type="project" value="TreeGrafter"/>
</dbReference>
<dbReference type="PANTHER" id="PTHR24113:SF15">
    <property type="entry name" value="NACHT DOMAIN-CONTAINING PROTEIN"/>
    <property type="match status" value="1"/>
</dbReference>
<gene>
    <name evidence="7" type="ORF">GPM918_LOCUS17956</name>
    <name evidence="8" type="ORF">SRO942_LOCUS17950</name>
</gene>
<dbReference type="OrthoDB" id="120976at2759"/>
<evidence type="ECO:0000256" key="1">
    <source>
        <dbReference type="ARBA" id="ARBA00009558"/>
    </source>
</evidence>
<dbReference type="Proteomes" id="UP000663829">
    <property type="component" value="Unassembled WGS sequence"/>
</dbReference>
<dbReference type="GO" id="GO:0005096">
    <property type="term" value="F:GTPase activator activity"/>
    <property type="evidence" value="ECO:0007669"/>
    <property type="project" value="InterPro"/>
</dbReference>
<keyword evidence="6" id="KW-0520">NAD</keyword>
<sequence>MSKKGSKKHVLDEYPEKHNTRYFDIKNEPITLTSPVEGYQHLPLQSLEIACQSIEHLIPDIQRRVWIAKENCCDRETSSDLSQDEQGAIRLYTMEWEPNDQCLYALLNNTLRIEDRQKLKPWFSYLKLILTALFKLPSVHATVWRGVKADLSNEYVKDHIYTWYGFSSTTESLSVLESEQFLGKSGIRTLFSIECKNGKIIKPYSHFKAEDEILLLPATQFQVISKTGLGNDLNIIHLKEVKPKYSLLESPFDKLRDSKAKGGKTEQKQKSLRTISDVINNESQSYQNNQLKEYLIENRTNTRINLSGKQLTDNDMKIVANELQQNEACIQLNLNKNNSKITIIGLQYLFDTLKSNTVLQELWLAHNNLSDQGAKSIAQLLSKPNCAITVLDFSGNLVTDEGVKSLSGMLRMNQTLISLHLDDNKITDRGMKLLTNALKTNSTSRLELLWLQRNEISDNSIDSIIEVMGKNGTNNSLWSLNLSGNPISSNAQRKIQQQTRTKGNITF</sequence>
<evidence type="ECO:0000256" key="2">
    <source>
        <dbReference type="ARBA" id="ARBA00022676"/>
    </source>
</evidence>
<dbReference type="InterPro" id="IPR027038">
    <property type="entry name" value="RanGap"/>
</dbReference>
<dbReference type="SUPFAM" id="SSF52047">
    <property type="entry name" value="RNI-like"/>
    <property type="match status" value="1"/>
</dbReference>
<evidence type="ECO:0000313" key="8">
    <source>
        <dbReference type="EMBL" id="CAF3850451.1"/>
    </source>
</evidence>
<dbReference type="GO" id="GO:0016779">
    <property type="term" value="F:nucleotidyltransferase activity"/>
    <property type="evidence" value="ECO:0007669"/>
    <property type="project" value="UniProtKB-KW"/>
</dbReference>
<dbReference type="EC" id="2.4.2.31" evidence="6"/>
<dbReference type="InterPro" id="IPR032675">
    <property type="entry name" value="LRR_dom_sf"/>
</dbReference>
<dbReference type="SMART" id="SM00368">
    <property type="entry name" value="LRR_RI"/>
    <property type="match status" value="4"/>
</dbReference>
<dbReference type="PROSITE" id="PS51996">
    <property type="entry name" value="TR_MART"/>
    <property type="match status" value="1"/>
</dbReference>
<reference evidence="7" key="1">
    <citation type="submission" date="2021-02" db="EMBL/GenBank/DDBJ databases">
        <authorList>
            <person name="Nowell W R."/>
        </authorList>
    </citation>
    <scope>NUCLEOTIDE SEQUENCE</scope>
</reference>
<keyword evidence="6" id="KW-0521">NADP</keyword>
<keyword evidence="2 6" id="KW-0328">Glycosyltransferase</keyword>
<evidence type="ECO:0000256" key="5">
    <source>
        <dbReference type="ARBA" id="ARBA00047597"/>
    </source>
</evidence>
<protein>
    <recommendedName>
        <fullName evidence="6">NAD(P)(+)--arginine ADP-ribosyltransferase</fullName>
        <ecNumber evidence="6">2.4.2.31</ecNumber>
    </recommendedName>
    <alternativeName>
        <fullName evidence="6">Mono(ADP-ribosyl)transferase</fullName>
    </alternativeName>
</protein>
<name>A0A814N383_9BILA</name>
<dbReference type="PANTHER" id="PTHR24113">
    <property type="entry name" value="RAN GTPASE-ACTIVATING PROTEIN 1"/>
    <property type="match status" value="1"/>
</dbReference>
<comment type="catalytic activity">
    <reaction evidence="5 6">
        <text>L-arginyl-[protein] + NAD(+) = N(omega)-(ADP-D-ribosyl)-L-arginyl-[protein] + nicotinamide + H(+)</text>
        <dbReference type="Rhea" id="RHEA:19149"/>
        <dbReference type="Rhea" id="RHEA-COMP:10532"/>
        <dbReference type="Rhea" id="RHEA-COMP:15087"/>
        <dbReference type="ChEBI" id="CHEBI:15378"/>
        <dbReference type="ChEBI" id="CHEBI:17154"/>
        <dbReference type="ChEBI" id="CHEBI:29965"/>
        <dbReference type="ChEBI" id="CHEBI:57540"/>
        <dbReference type="ChEBI" id="CHEBI:142554"/>
        <dbReference type="EC" id="2.4.2.31"/>
    </reaction>
</comment>
<evidence type="ECO:0000256" key="4">
    <source>
        <dbReference type="ARBA" id="ARBA00022695"/>
    </source>
</evidence>
<dbReference type="Proteomes" id="UP000681722">
    <property type="component" value="Unassembled WGS sequence"/>
</dbReference>
<dbReference type="EMBL" id="CAJNOQ010005067">
    <property type="protein sequence ID" value="CAF1084889.1"/>
    <property type="molecule type" value="Genomic_DNA"/>
</dbReference>
<keyword evidence="9" id="KW-1185">Reference proteome</keyword>
<comment type="caution">
    <text evidence="7">The sequence shown here is derived from an EMBL/GenBank/DDBJ whole genome shotgun (WGS) entry which is preliminary data.</text>
</comment>
<keyword evidence="4" id="KW-0548">Nucleotidyltransferase</keyword>
<dbReference type="EMBL" id="CAJOBC010005066">
    <property type="protein sequence ID" value="CAF3850451.1"/>
    <property type="molecule type" value="Genomic_DNA"/>
</dbReference>
<dbReference type="GO" id="GO:0005634">
    <property type="term" value="C:nucleus"/>
    <property type="evidence" value="ECO:0007669"/>
    <property type="project" value="TreeGrafter"/>
</dbReference>
<dbReference type="Gene3D" id="3.80.10.10">
    <property type="entry name" value="Ribonuclease Inhibitor"/>
    <property type="match status" value="1"/>
</dbReference>
<accession>A0A814N383</accession>
<comment type="similarity">
    <text evidence="1 6">Belongs to the Arg-specific ADP-ribosyltransferase family.</text>
</comment>
<keyword evidence="3 6" id="KW-0808">Transferase</keyword>
<dbReference type="SUPFAM" id="SSF56399">
    <property type="entry name" value="ADP-ribosylation"/>
    <property type="match status" value="1"/>
</dbReference>
<dbReference type="GO" id="GO:0106274">
    <property type="term" value="F:NAD+-protein-arginine ADP-ribosyltransferase activity"/>
    <property type="evidence" value="ECO:0007669"/>
    <property type="project" value="UniProtKB-EC"/>
</dbReference>
<dbReference type="Pfam" id="PF01129">
    <property type="entry name" value="ART"/>
    <property type="match status" value="1"/>
</dbReference>
<evidence type="ECO:0000256" key="3">
    <source>
        <dbReference type="ARBA" id="ARBA00022679"/>
    </source>
</evidence>
<evidence type="ECO:0000256" key="6">
    <source>
        <dbReference type="RuleBase" id="RU361228"/>
    </source>
</evidence>
<dbReference type="InterPro" id="IPR000768">
    <property type="entry name" value="ART"/>
</dbReference>
<proteinExistence type="inferred from homology"/>
<dbReference type="GO" id="GO:0006913">
    <property type="term" value="P:nucleocytoplasmic transport"/>
    <property type="evidence" value="ECO:0007669"/>
    <property type="project" value="TreeGrafter"/>
</dbReference>
<evidence type="ECO:0000313" key="9">
    <source>
        <dbReference type="Proteomes" id="UP000663829"/>
    </source>
</evidence>
<dbReference type="GO" id="GO:0048471">
    <property type="term" value="C:perinuclear region of cytoplasm"/>
    <property type="evidence" value="ECO:0007669"/>
    <property type="project" value="TreeGrafter"/>
</dbReference>
<dbReference type="Gene3D" id="3.90.176.10">
    <property type="entry name" value="Toxin ADP-ribosyltransferase, Chain A, domain 1"/>
    <property type="match status" value="1"/>
</dbReference>
<evidence type="ECO:0000313" key="7">
    <source>
        <dbReference type="EMBL" id="CAF1084889.1"/>
    </source>
</evidence>
<dbReference type="AlphaFoldDB" id="A0A814N383"/>
<dbReference type="InterPro" id="IPR001611">
    <property type="entry name" value="Leu-rich_rpt"/>
</dbReference>
<dbReference type="GO" id="GO:0031267">
    <property type="term" value="F:small GTPase binding"/>
    <property type="evidence" value="ECO:0007669"/>
    <property type="project" value="TreeGrafter"/>
</dbReference>